<keyword evidence="3 11" id="KW-0548">Nucleotidyltransferase</keyword>
<dbReference type="Proteomes" id="UP000231152">
    <property type="component" value="Unassembled WGS sequence"/>
</dbReference>
<keyword evidence="9 11" id="KW-0239">DNA-directed DNA polymerase</keyword>
<evidence type="ECO:0000313" key="15">
    <source>
        <dbReference type="Proteomes" id="UP000231152"/>
    </source>
</evidence>
<sequence length="498" mass="55117">MPSSLYQRYRPKKWADLADQTHVKVTLQHEIERGQIAHAYLFVGPRGVGKTTTARLFAKAINCEKREKKSGEPCNSCPSCERIDAQQSFDLIEIDAASHTGVDHVREYILSAAEVQAGHGQYRVFIIDEAHMLSVAAFNAMLKILEEPPAHVIFILATTEAHKVPATIISRCQRFDFKRISPDIIRERLRILADKEKVAVDDEVLSAIAEHAEGSLRDAEGTLGQVFSLGTKKLTMEEASLVIPRSTLGDAAELIALCLRGATPEAIALVNDKVLNGIEMSNFMTDIVVWLRMLLLAKVATQLDLFSQQTIGELRTKAIDQASGTSVEQLQRMIDVFVTRRGMIGQAPIEQLPCELAVVEVCSSSSATKDEPKKEKTKDDDDNKPAPATDKKSDAKVEKESKASSTFQMDEVKTRWQEVLDKVKELNRSLSYVLATALPLGISDGKLEIGVSYPFHQDRIREAKNRLVLAEATKHVFGQPLRVEAVLNESEKFAGSVS</sequence>
<evidence type="ECO:0000256" key="10">
    <source>
        <dbReference type="ARBA" id="ARBA00049244"/>
    </source>
</evidence>
<evidence type="ECO:0000256" key="9">
    <source>
        <dbReference type="ARBA" id="ARBA00022932"/>
    </source>
</evidence>
<dbReference type="GO" id="GO:0005524">
    <property type="term" value="F:ATP binding"/>
    <property type="evidence" value="ECO:0007669"/>
    <property type="project" value="UniProtKB-KW"/>
</dbReference>
<organism evidence="14 15">
    <name type="scientific">Candidatus Uhrbacteria bacterium CG10_big_fil_rev_8_21_14_0_10_48_11</name>
    <dbReference type="NCBI Taxonomy" id="1975037"/>
    <lineage>
        <taxon>Bacteria</taxon>
        <taxon>Candidatus Uhriibacteriota</taxon>
    </lineage>
</organism>
<dbReference type="EMBL" id="PFET01000007">
    <property type="protein sequence ID" value="PJE75984.1"/>
    <property type="molecule type" value="Genomic_DNA"/>
</dbReference>
<dbReference type="InterPro" id="IPR003593">
    <property type="entry name" value="AAA+_ATPase"/>
</dbReference>
<proteinExistence type="inferred from homology"/>
<evidence type="ECO:0000256" key="11">
    <source>
        <dbReference type="RuleBase" id="RU364063"/>
    </source>
</evidence>
<evidence type="ECO:0000256" key="6">
    <source>
        <dbReference type="ARBA" id="ARBA00022741"/>
    </source>
</evidence>
<evidence type="ECO:0000256" key="1">
    <source>
        <dbReference type="ARBA" id="ARBA00006360"/>
    </source>
</evidence>
<accession>A0A2M8LEW7</accession>
<evidence type="ECO:0000256" key="12">
    <source>
        <dbReference type="SAM" id="MobiDB-lite"/>
    </source>
</evidence>
<comment type="similarity">
    <text evidence="1 11">Belongs to the DnaX/STICHEL family.</text>
</comment>
<evidence type="ECO:0000256" key="5">
    <source>
        <dbReference type="ARBA" id="ARBA00022723"/>
    </source>
</evidence>
<dbReference type="Gene3D" id="3.40.50.300">
    <property type="entry name" value="P-loop containing nucleotide triphosphate hydrolases"/>
    <property type="match status" value="1"/>
</dbReference>
<dbReference type="GO" id="GO:0009360">
    <property type="term" value="C:DNA polymerase III complex"/>
    <property type="evidence" value="ECO:0007669"/>
    <property type="project" value="InterPro"/>
</dbReference>
<evidence type="ECO:0000256" key="7">
    <source>
        <dbReference type="ARBA" id="ARBA00022833"/>
    </source>
</evidence>
<dbReference type="PANTHER" id="PTHR11669">
    <property type="entry name" value="REPLICATION FACTOR C / DNA POLYMERASE III GAMMA-TAU SUBUNIT"/>
    <property type="match status" value="1"/>
</dbReference>
<dbReference type="EC" id="2.7.7.7" evidence="11"/>
<keyword evidence="7" id="KW-0862">Zinc</keyword>
<dbReference type="FunFam" id="3.40.50.300:FF:000014">
    <property type="entry name" value="DNA polymerase III subunit gamma/tau"/>
    <property type="match status" value="1"/>
</dbReference>
<evidence type="ECO:0000256" key="2">
    <source>
        <dbReference type="ARBA" id="ARBA00022679"/>
    </source>
</evidence>
<evidence type="ECO:0000259" key="13">
    <source>
        <dbReference type="SMART" id="SM00382"/>
    </source>
</evidence>
<gene>
    <name evidence="11" type="primary">dnaX</name>
    <name evidence="14" type="ORF">COV04_01930</name>
</gene>
<keyword evidence="5" id="KW-0479">Metal-binding</keyword>
<dbReference type="SUPFAM" id="SSF52540">
    <property type="entry name" value="P-loop containing nucleoside triphosphate hydrolases"/>
    <property type="match status" value="1"/>
</dbReference>
<dbReference type="GO" id="GO:0003887">
    <property type="term" value="F:DNA-directed DNA polymerase activity"/>
    <property type="evidence" value="ECO:0007669"/>
    <property type="project" value="UniProtKB-KW"/>
</dbReference>
<dbReference type="Gene3D" id="1.20.272.10">
    <property type="match status" value="1"/>
</dbReference>
<dbReference type="NCBIfam" id="NF004046">
    <property type="entry name" value="PRK05563.1"/>
    <property type="match status" value="1"/>
</dbReference>
<feature type="region of interest" description="Disordered" evidence="12">
    <location>
        <begin position="367"/>
        <end position="408"/>
    </location>
</feature>
<dbReference type="AlphaFoldDB" id="A0A2M8LEW7"/>
<reference evidence="14 15" key="1">
    <citation type="submission" date="2017-09" db="EMBL/GenBank/DDBJ databases">
        <title>Depth-based differentiation of microbial function through sediment-hosted aquifers and enrichment of novel symbionts in the deep terrestrial subsurface.</title>
        <authorList>
            <person name="Probst A.J."/>
            <person name="Ladd B."/>
            <person name="Jarett J.K."/>
            <person name="Geller-Mcgrath D.E."/>
            <person name="Sieber C.M."/>
            <person name="Emerson J.B."/>
            <person name="Anantharaman K."/>
            <person name="Thomas B.C."/>
            <person name="Malmstrom R."/>
            <person name="Stieglmeier M."/>
            <person name="Klingl A."/>
            <person name="Woyke T."/>
            <person name="Ryan C.M."/>
            <person name="Banfield J.F."/>
        </authorList>
    </citation>
    <scope>NUCLEOTIDE SEQUENCE [LARGE SCALE GENOMIC DNA]</scope>
    <source>
        <strain evidence="14">CG10_big_fil_rev_8_21_14_0_10_48_11</strain>
    </source>
</reference>
<dbReference type="Pfam" id="PF12169">
    <property type="entry name" value="DNA_pol3_gamma3"/>
    <property type="match status" value="1"/>
</dbReference>
<evidence type="ECO:0000256" key="3">
    <source>
        <dbReference type="ARBA" id="ARBA00022695"/>
    </source>
</evidence>
<protein>
    <recommendedName>
        <fullName evidence="11">DNA polymerase III subunit gamma/tau</fullName>
        <ecNumber evidence="11">2.7.7.7</ecNumber>
    </recommendedName>
</protein>
<evidence type="ECO:0000256" key="4">
    <source>
        <dbReference type="ARBA" id="ARBA00022705"/>
    </source>
</evidence>
<comment type="catalytic activity">
    <reaction evidence="10 11">
        <text>DNA(n) + a 2'-deoxyribonucleoside 5'-triphosphate = DNA(n+1) + diphosphate</text>
        <dbReference type="Rhea" id="RHEA:22508"/>
        <dbReference type="Rhea" id="RHEA-COMP:17339"/>
        <dbReference type="Rhea" id="RHEA-COMP:17340"/>
        <dbReference type="ChEBI" id="CHEBI:33019"/>
        <dbReference type="ChEBI" id="CHEBI:61560"/>
        <dbReference type="ChEBI" id="CHEBI:173112"/>
        <dbReference type="EC" id="2.7.7.7"/>
    </reaction>
</comment>
<comment type="function">
    <text evidence="11">DNA polymerase III is a complex, multichain enzyme responsible for most of the replicative synthesis in bacteria. This DNA polymerase also exhibits 3' to 5' exonuclease activity.</text>
</comment>
<dbReference type="Gene3D" id="1.10.8.60">
    <property type="match status" value="1"/>
</dbReference>
<name>A0A2M8LEW7_9BACT</name>
<dbReference type="InterPro" id="IPR045085">
    <property type="entry name" value="HLD_clamp_pol_III_gamma_tau"/>
</dbReference>
<dbReference type="InterPro" id="IPR050238">
    <property type="entry name" value="DNA_Rep/Repair_Clamp_Loader"/>
</dbReference>
<feature type="domain" description="AAA+ ATPase" evidence="13">
    <location>
        <begin position="36"/>
        <end position="181"/>
    </location>
</feature>
<keyword evidence="6 11" id="KW-0547">Nucleotide-binding</keyword>
<dbReference type="GO" id="GO:0006261">
    <property type="term" value="P:DNA-templated DNA replication"/>
    <property type="evidence" value="ECO:0007669"/>
    <property type="project" value="TreeGrafter"/>
</dbReference>
<dbReference type="CDD" id="cd18137">
    <property type="entry name" value="HLD_clamp_pol_III_gamma_tau"/>
    <property type="match status" value="1"/>
</dbReference>
<evidence type="ECO:0000313" key="14">
    <source>
        <dbReference type="EMBL" id="PJE75984.1"/>
    </source>
</evidence>
<dbReference type="Pfam" id="PF13177">
    <property type="entry name" value="DNA_pol3_delta2"/>
    <property type="match status" value="1"/>
</dbReference>
<dbReference type="NCBIfam" id="TIGR02397">
    <property type="entry name" value="dnaX_nterm"/>
    <property type="match status" value="1"/>
</dbReference>
<keyword evidence="8 11" id="KW-0067">ATP-binding</keyword>
<dbReference type="SUPFAM" id="SSF48019">
    <property type="entry name" value="post-AAA+ oligomerization domain-like"/>
    <property type="match status" value="1"/>
</dbReference>
<dbReference type="GO" id="GO:0046872">
    <property type="term" value="F:metal ion binding"/>
    <property type="evidence" value="ECO:0007669"/>
    <property type="project" value="UniProtKB-KW"/>
</dbReference>
<comment type="caution">
    <text evidence="14">The sequence shown here is derived from an EMBL/GenBank/DDBJ whole genome shotgun (WGS) entry which is preliminary data.</text>
</comment>
<dbReference type="PANTHER" id="PTHR11669:SF0">
    <property type="entry name" value="PROTEIN STICHEL-LIKE 2"/>
    <property type="match status" value="1"/>
</dbReference>
<feature type="compositionally biased region" description="Basic and acidic residues" evidence="12">
    <location>
        <begin position="368"/>
        <end position="402"/>
    </location>
</feature>
<evidence type="ECO:0000256" key="8">
    <source>
        <dbReference type="ARBA" id="ARBA00022840"/>
    </source>
</evidence>
<keyword evidence="2 11" id="KW-0808">Transferase</keyword>
<dbReference type="SMART" id="SM00382">
    <property type="entry name" value="AAA"/>
    <property type="match status" value="1"/>
</dbReference>
<dbReference type="InterPro" id="IPR012763">
    <property type="entry name" value="DNA_pol_III_sug/sutau_N"/>
</dbReference>
<keyword evidence="4 11" id="KW-0235">DNA replication</keyword>
<dbReference type="InterPro" id="IPR008921">
    <property type="entry name" value="DNA_pol3_clamp-load_cplx_C"/>
</dbReference>
<dbReference type="GO" id="GO:0003677">
    <property type="term" value="F:DNA binding"/>
    <property type="evidence" value="ECO:0007669"/>
    <property type="project" value="InterPro"/>
</dbReference>
<dbReference type="CDD" id="cd00009">
    <property type="entry name" value="AAA"/>
    <property type="match status" value="1"/>
</dbReference>
<dbReference type="InterPro" id="IPR027417">
    <property type="entry name" value="P-loop_NTPase"/>
</dbReference>
<dbReference type="InterPro" id="IPR022754">
    <property type="entry name" value="DNA_pol_III_gamma-3"/>
</dbReference>
<comment type="subunit">
    <text evidence="11">DNA polymerase III contains a core (composed of alpha, epsilon and theta chains) that associates with a tau subunit. This core dimerizes to form the POLIII' complex. PolIII' associates with the gamma complex (composed of gamma, delta, delta', psi and chi chains) and with the beta chain to form the complete DNA polymerase III complex.</text>
</comment>